<proteinExistence type="predicted"/>
<dbReference type="AlphaFoldDB" id="A0A843TNB0"/>
<dbReference type="EMBL" id="NMUH01000083">
    <property type="protein sequence ID" value="MQL70943.1"/>
    <property type="molecule type" value="Genomic_DNA"/>
</dbReference>
<evidence type="ECO:0000313" key="1">
    <source>
        <dbReference type="EMBL" id="MQL70943.1"/>
    </source>
</evidence>
<organism evidence="1 2">
    <name type="scientific">Colocasia esculenta</name>
    <name type="common">Wild taro</name>
    <name type="synonym">Arum esculentum</name>
    <dbReference type="NCBI Taxonomy" id="4460"/>
    <lineage>
        <taxon>Eukaryota</taxon>
        <taxon>Viridiplantae</taxon>
        <taxon>Streptophyta</taxon>
        <taxon>Embryophyta</taxon>
        <taxon>Tracheophyta</taxon>
        <taxon>Spermatophyta</taxon>
        <taxon>Magnoliopsida</taxon>
        <taxon>Liliopsida</taxon>
        <taxon>Araceae</taxon>
        <taxon>Aroideae</taxon>
        <taxon>Colocasieae</taxon>
        <taxon>Colocasia</taxon>
    </lineage>
</organism>
<accession>A0A843TNB0</accession>
<keyword evidence="2" id="KW-1185">Reference proteome</keyword>
<reference evidence="1" key="1">
    <citation type="submission" date="2017-07" db="EMBL/GenBank/DDBJ databases">
        <title>Taro Niue Genome Assembly and Annotation.</title>
        <authorList>
            <person name="Atibalentja N."/>
            <person name="Keating K."/>
            <person name="Fields C.J."/>
        </authorList>
    </citation>
    <scope>NUCLEOTIDE SEQUENCE</scope>
    <source>
        <strain evidence="1">Niue_2</strain>
        <tissue evidence="1">Leaf</tissue>
    </source>
</reference>
<name>A0A843TNB0_COLES</name>
<comment type="caution">
    <text evidence="1">The sequence shown here is derived from an EMBL/GenBank/DDBJ whole genome shotgun (WGS) entry which is preliminary data.</text>
</comment>
<evidence type="ECO:0000313" key="2">
    <source>
        <dbReference type="Proteomes" id="UP000652761"/>
    </source>
</evidence>
<protein>
    <submittedName>
        <fullName evidence="1">Uncharacterized protein</fullName>
    </submittedName>
</protein>
<feature type="non-terminal residue" evidence="1">
    <location>
        <position position="1"/>
    </location>
</feature>
<dbReference type="Proteomes" id="UP000652761">
    <property type="component" value="Unassembled WGS sequence"/>
</dbReference>
<gene>
    <name evidence="1" type="ORF">Taro_003235</name>
</gene>
<sequence>MFLVRSVLGEFPTEPVTSEAHPYPLRLLCDIPCEVPARSWETDSDQTCYQFNGFGRGIPSQKGA</sequence>